<accession>A0AAI8VV92</accession>
<keyword evidence="2" id="KW-1185">Reference proteome</keyword>
<organism evidence="1 2">
    <name type="scientific">Anthostomella pinea</name>
    <dbReference type="NCBI Taxonomy" id="933095"/>
    <lineage>
        <taxon>Eukaryota</taxon>
        <taxon>Fungi</taxon>
        <taxon>Dikarya</taxon>
        <taxon>Ascomycota</taxon>
        <taxon>Pezizomycotina</taxon>
        <taxon>Sordariomycetes</taxon>
        <taxon>Xylariomycetidae</taxon>
        <taxon>Xylariales</taxon>
        <taxon>Xylariaceae</taxon>
        <taxon>Anthostomella</taxon>
    </lineage>
</organism>
<reference evidence="1" key="1">
    <citation type="submission" date="2023-10" db="EMBL/GenBank/DDBJ databases">
        <authorList>
            <person name="Hackl T."/>
        </authorList>
    </citation>
    <scope>NUCLEOTIDE SEQUENCE</scope>
</reference>
<name>A0AAI8VV92_9PEZI</name>
<dbReference type="EMBL" id="CAUWAG010000018">
    <property type="protein sequence ID" value="CAJ2511380.1"/>
    <property type="molecule type" value="Genomic_DNA"/>
</dbReference>
<gene>
    <name evidence="1" type="ORF">KHLLAP_LOCUS11848</name>
</gene>
<dbReference type="AlphaFoldDB" id="A0AAI8VV92"/>
<sequence>MVFEAVEPGRGSCRILDQQGLSTVTYAPKDAFVCHQAVYVHFADNLLKEGLSKYPGSREALRTFLMDQHLIILNDGTVRQLSDRFDQAISNCRLTTAKRTRTQQGSPLSGTSGTYHTRSAVVARLAVCLREIGYLIDQVRVWDGDGSQTSGHRTLVLVTGGSSPTDNLAFETSQSTVVDLVTHYRHPTVGAMLYNSLTSGSEHPAELFQQDFEKIQGHIANHLSFSWAYMDGEGKEIQAYASWQPSDTKGKRNPMAVRLATVFFGDTGHELAEYYESIASEKYLKEVLEFTKSRGEVNEFPKDFQRFQIVSAAICLGVLGKIGGDKFWDVQHSAMLDLSSMDHLKTLCKTVSDILAGGCKVSRVVAVLAAIHCAMQIPYAKTKVGIGADEEFENSVVTGWGKGRNAVLPSLLFSL</sequence>
<protein>
    <submittedName>
        <fullName evidence="1">Uu.00g070050.m01.CDS01</fullName>
    </submittedName>
</protein>
<evidence type="ECO:0000313" key="2">
    <source>
        <dbReference type="Proteomes" id="UP001295740"/>
    </source>
</evidence>
<evidence type="ECO:0000313" key="1">
    <source>
        <dbReference type="EMBL" id="CAJ2511380.1"/>
    </source>
</evidence>
<comment type="caution">
    <text evidence="1">The sequence shown here is derived from an EMBL/GenBank/DDBJ whole genome shotgun (WGS) entry which is preliminary data.</text>
</comment>
<proteinExistence type="predicted"/>
<dbReference type="Proteomes" id="UP001295740">
    <property type="component" value="Unassembled WGS sequence"/>
</dbReference>